<dbReference type="InterPro" id="IPR036271">
    <property type="entry name" value="Tet_transcr_reg_TetR-rel_C_sf"/>
</dbReference>
<dbReference type="InterPro" id="IPR001647">
    <property type="entry name" value="HTH_TetR"/>
</dbReference>
<sequence>MSDQATHDRGATAQRILVDAAALFRRLGYERTTTREISEALGIRKASLYHHVSSKEDLLYEICLAALRDVEVGAQEAVAAAGDDPQDRLRAMVHGHTLAMLANVNFSHTMLTDMRSLSGERLQQVVALRDRYETWAEGLIAAGQKAGVVKSKHSAKQLTLGLFNMLNWTMFWYRADGDLTPDEVAELLGGIYFDGVFTG</sequence>
<evidence type="ECO:0000256" key="3">
    <source>
        <dbReference type="ARBA" id="ARBA00023125"/>
    </source>
</evidence>
<dbReference type="Gene3D" id="1.10.10.60">
    <property type="entry name" value="Homeodomain-like"/>
    <property type="match status" value="1"/>
</dbReference>
<organism evidence="7 8">
    <name type="scientific">Dactylosporangium salmoneum</name>
    <dbReference type="NCBI Taxonomy" id="53361"/>
    <lineage>
        <taxon>Bacteria</taxon>
        <taxon>Bacillati</taxon>
        <taxon>Actinomycetota</taxon>
        <taxon>Actinomycetes</taxon>
        <taxon>Micromonosporales</taxon>
        <taxon>Micromonosporaceae</taxon>
        <taxon>Dactylosporangium</taxon>
    </lineage>
</organism>
<dbReference type="RefSeq" id="WP_344617295.1">
    <property type="nucleotide sequence ID" value="NZ_BAAARV010000073.1"/>
</dbReference>
<evidence type="ECO:0000256" key="5">
    <source>
        <dbReference type="PROSITE-ProRule" id="PRU00335"/>
    </source>
</evidence>
<accession>A0ABN3H8A6</accession>
<dbReference type="EMBL" id="BAAARV010000073">
    <property type="protein sequence ID" value="GAA2372172.1"/>
    <property type="molecule type" value="Genomic_DNA"/>
</dbReference>
<dbReference type="PROSITE" id="PS50977">
    <property type="entry name" value="HTH_TETR_2"/>
    <property type="match status" value="1"/>
</dbReference>
<comment type="caution">
    <text evidence="7">The sequence shown here is derived from an EMBL/GenBank/DDBJ whole genome shotgun (WGS) entry which is preliminary data.</text>
</comment>
<dbReference type="InterPro" id="IPR009057">
    <property type="entry name" value="Homeodomain-like_sf"/>
</dbReference>
<dbReference type="SUPFAM" id="SSF46689">
    <property type="entry name" value="Homeodomain-like"/>
    <property type="match status" value="1"/>
</dbReference>
<keyword evidence="4" id="KW-0804">Transcription</keyword>
<dbReference type="PANTHER" id="PTHR30055:SF175">
    <property type="entry name" value="HTH-TYPE TRANSCRIPTIONAL REPRESSOR KSTR2"/>
    <property type="match status" value="1"/>
</dbReference>
<feature type="DNA-binding region" description="H-T-H motif" evidence="5">
    <location>
        <begin position="33"/>
        <end position="52"/>
    </location>
</feature>
<dbReference type="PANTHER" id="PTHR30055">
    <property type="entry name" value="HTH-TYPE TRANSCRIPTIONAL REGULATOR RUTR"/>
    <property type="match status" value="1"/>
</dbReference>
<keyword evidence="8" id="KW-1185">Reference proteome</keyword>
<proteinExistence type="predicted"/>
<keyword evidence="3 5" id="KW-0238">DNA-binding</keyword>
<protein>
    <submittedName>
        <fullName evidence="7">TetR/AcrR family transcriptional regulator</fullName>
    </submittedName>
</protein>
<name>A0ABN3H8A6_9ACTN</name>
<dbReference type="PRINTS" id="PR00455">
    <property type="entry name" value="HTHTETR"/>
</dbReference>
<evidence type="ECO:0000256" key="2">
    <source>
        <dbReference type="ARBA" id="ARBA00023015"/>
    </source>
</evidence>
<dbReference type="Gene3D" id="1.10.357.10">
    <property type="entry name" value="Tetracycline Repressor, domain 2"/>
    <property type="match status" value="1"/>
</dbReference>
<dbReference type="Pfam" id="PF00440">
    <property type="entry name" value="TetR_N"/>
    <property type="match status" value="1"/>
</dbReference>
<reference evidence="7 8" key="1">
    <citation type="journal article" date="2019" name="Int. J. Syst. Evol. Microbiol.">
        <title>The Global Catalogue of Microorganisms (GCM) 10K type strain sequencing project: providing services to taxonomists for standard genome sequencing and annotation.</title>
        <authorList>
            <consortium name="The Broad Institute Genomics Platform"/>
            <consortium name="The Broad Institute Genome Sequencing Center for Infectious Disease"/>
            <person name="Wu L."/>
            <person name="Ma J."/>
        </authorList>
    </citation>
    <scope>NUCLEOTIDE SEQUENCE [LARGE SCALE GENOMIC DNA]</scope>
    <source>
        <strain evidence="7 8">JCM 3272</strain>
    </source>
</reference>
<evidence type="ECO:0000256" key="1">
    <source>
        <dbReference type="ARBA" id="ARBA00022491"/>
    </source>
</evidence>
<evidence type="ECO:0000313" key="8">
    <source>
        <dbReference type="Proteomes" id="UP001501444"/>
    </source>
</evidence>
<keyword evidence="1" id="KW-0678">Repressor</keyword>
<dbReference type="Proteomes" id="UP001501444">
    <property type="component" value="Unassembled WGS sequence"/>
</dbReference>
<evidence type="ECO:0000313" key="7">
    <source>
        <dbReference type="EMBL" id="GAA2372172.1"/>
    </source>
</evidence>
<dbReference type="SUPFAM" id="SSF48498">
    <property type="entry name" value="Tetracyclin repressor-like, C-terminal domain"/>
    <property type="match status" value="1"/>
</dbReference>
<dbReference type="Pfam" id="PF17932">
    <property type="entry name" value="TetR_C_24"/>
    <property type="match status" value="1"/>
</dbReference>
<feature type="domain" description="HTH tetR-type" evidence="6">
    <location>
        <begin position="10"/>
        <end position="70"/>
    </location>
</feature>
<gene>
    <name evidence="7" type="ORF">GCM10010170_074280</name>
</gene>
<keyword evidence="2" id="KW-0805">Transcription regulation</keyword>
<dbReference type="InterPro" id="IPR041490">
    <property type="entry name" value="KstR2_TetR_C"/>
</dbReference>
<dbReference type="InterPro" id="IPR050109">
    <property type="entry name" value="HTH-type_TetR-like_transc_reg"/>
</dbReference>
<evidence type="ECO:0000259" key="6">
    <source>
        <dbReference type="PROSITE" id="PS50977"/>
    </source>
</evidence>
<evidence type="ECO:0000256" key="4">
    <source>
        <dbReference type="ARBA" id="ARBA00023163"/>
    </source>
</evidence>